<organism evidence="3 4">
    <name type="scientific">Ceratocystis fimbriata CBS 114723</name>
    <dbReference type="NCBI Taxonomy" id="1035309"/>
    <lineage>
        <taxon>Eukaryota</taxon>
        <taxon>Fungi</taxon>
        <taxon>Dikarya</taxon>
        <taxon>Ascomycota</taxon>
        <taxon>Pezizomycotina</taxon>
        <taxon>Sordariomycetes</taxon>
        <taxon>Hypocreomycetidae</taxon>
        <taxon>Microascales</taxon>
        <taxon>Ceratocystidaceae</taxon>
        <taxon>Ceratocystis</taxon>
    </lineage>
</organism>
<keyword evidence="4" id="KW-1185">Reference proteome</keyword>
<keyword evidence="1" id="KW-0802">TPR repeat</keyword>
<feature type="region of interest" description="Disordered" evidence="2">
    <location>
        <begin position="347"/>
        <end position="378"/>
    </location>
</feature>
<reference evidence="3 4" key="2">
    <citation type="journal article" date="2013" name="IMA Fungus">
        <title>IMA Genome-F 1: Ceratocystis fimbriata: Draft nuclear genome sequence for the plant pathogen, Ceratocystis fimbriata.</title>
        <authorList>
            <person name="Wilken P.M."/>
            <person name="Steenkamp E.T."/>
            <person name="Wingfield M.J."/>
            <person name="de Beer Z.W."/>
            <person name="Wingfield B.D."/>
        </authorList>
    </citation>
    <scope>NUCLEOTIDE SEQUENCE [LARGE SCALE GENOMIC DNA]</scope>
    <source>
        <strain evidence="3 4">CBS 114723</strain>
    </source>
</reference>
<dbReference type="CDD" id="cd24142">
    <property type="entry name" value="ACL4-like"/>
    <property type="match status" value="1"/>
</dbReference>
<evidence type="ECO:0000313" key="3">
    <source>
        <dbReference type="EMBL" id="PHH56070.1"/>
    </source>
</evidence>
<dbReference type="Pfam" id="PF13424">
    <property type="entry name" value="TPR_12"/>
    <property type="match status" value="1"/>
</dbReference>
<protein>
    <submittedName>
        <fullName evidence="3">Putative assembly chaperone of rpl4</fullName>
    </submittedName>
</protein>
<evidence type="ECO:0000256" key="2">
    <source>
        <dbReference type="SAM" id="MobiDB-lite"/>
    </source>
</evidence>
<dbReference type="InterPro" id="IPR019734">
    <property type="entry name" value="TPR_rpt"/>
</dbReference>
<dbReference type="SMART" id="SM00028">
    <property type="entry name" value="TPR"/>
    <property type="match status" value="3"/>
</dbReference>
<dbReference type="OrthoDB" id="1914839at2759"/>
<dbReference type="EMBL" id="APWK03000004">
    <property type="protein sequence ID" value="PHH56070.1"/>
    <property type="molecule type" value="Genomic_DNA"/>
</dbReference>
<feature type="repeat" description="TPR" evidence="1">
    <location>
        <begin position="60"/>
        <end position="93"/>
    </location>
</feature>
<proteinExistence type="predicted"/>
<evidence type="ECO:0000313" key="4">
    <source>
        <dbReference type="Proteomes" id="UP000222788"/>
    </source>
</evidence>
<dbReference type="PROSITE" id="PS50005">
    <property type="entry name" value="TPR"/>
    <property type="match status" value="1"/>
</dbReference>
<name>A0A2C5XKY4_9PEZI</name>
<feature type="compositionally biased region" description="Acidic residues" evidence="2">
    <location>
        <begin position="354"/>
        <end position="378"/>
    </location>
</feature>
<accession>A0A2C5XKY4</accession>
<dbReference type="SUPFAM" id="SSF48452">
    <property type="entry name" value="TPR-like"/>
    <property type="match status" value="1"/>
</dbReference>
<reference evidence="3 4" key="1">
    <citation type="journal article" date="2013" name="Fungal Biol.">
        <title>Analysis of microsatellite markers in the genome of the plant pathogen Ceratocystis fimbriata.</title>
        <authorList>
            <person name="Simpson M.C."/>
            <person name="Wilken P.M."/>
            <person name="Coetzee M.P."/>
            <person name="Wingfield M.J."/>
            <person name="Wingfield B.D."/>
        </authorList>
    </citation>
    <scope>NUCLEOTIDE SEQUENCE [LARGE SCALE GENOMIC DNA]</scope>
    <source>
        <strain evidence="3 4">CBS 114723</strain>
    </source>
</reference>
<gene>
    <name evidence="3" type="ORF">CFIMG_001752RA</name>
</gene>
<dbReference type="AlphaFoldDB" id="A0A2C5XKY4"/>
<dbReference type="InterPro" id="IPR011990">
    <property type="entry name" value="TPR-like_helical_dom_sf"/>
</dbReference>
<evidence type="ECO:0000256" key="1">
    <source>
        <dbReference type="PROSITE-ProRule" id="PRU00339"/>
    </source>
</evidence>
<comment type="caution">
    <text evidence="3">The sequence shown here is derived from an EMBL/GenBank/DDBJ whole genome shotgun (WGS) entry which is preliminary data.</text>
</comment>
<dbReference type="Gene3D" id="1.25.40.10">
    <property type="entry name" value="Tetratricopeptide repeat domain"/>
    <property type="match status" value="2"/>
</dbReference>
<sequence length="378" mass="42026">MAPTASRAKKTTKKSKKPAMSLQTLIETAYAKLKLGDIEEAEQTVSSALQLAKGNPDSELLCLNLMGQICIEAGEPDRAREYFMQAVSLDPEGDKPEATGGGPEKFSWLAQLSEIGGKDSVQWYERAARALRAQIQALSDKVSTSAAPLNTESEVAVLEKQRALATVLCSVVEVYMTDLSWEADAEQRCEALITEASLTCPNSPEMWQTVANVRISQERDDDARAALKRSLELWAELPSNDPAVPEFAERISLAKLLLEVTLMDEARFVLDRLVKDDDHSIEAWYLGGWHRFLVGEVAAGEGRSEEHVSMWQAARRRLSQCLHLYQTLDYEDERLHDHAVELLGQIQEKLGEPTTDDDETDVEGVDEEDDGEDEEMEG</sequence>
<dbReference type="STRING" id="1035309.A0A2C5XKY4"/>
<dbReference type="Proteomes" id="UP000222788">
    <property type="component" value="Unassembled WGS sequence"/>
</dbReference>